<organism evidence="1 2">
    <name type="scientific">Massilia orientalis</name>
    <dbReference type="NCBI Taxonomy" id="3050128"/>
    <lineage>
        <taxon>Bacteria</taxon>
        <taxon>Pseudomonadati</taxon>
        <taxon>Pseudomonadota</taxon>
        <taxon>Betaproteobacteria</taxon>
        <taxon>Burkholderiales</taxon>
        <taxon>Oxalobacteraceae</taxon>
        <taxon>Telluria group</taxon>
        <taxon>Massilia</taxon>
    </lineage>
</organism>
<keyword evidence="2" id="KW-1185">Reference proteome</keyword>
<name>A0ACC7M718_9BURK</name>
<accession>A0ACC7M718</accession>
<proteinExistence type="predicted"/>
<protein>
    <submittedName>
        <fullName evidence="1">DUF2783 domain-containing protein</fullName>
    </submittedName>
</protein>
<comment type="caution">
    <text evidence="1">The sequence shown here is derived from an EMBL/GenBank/DDBJ whole genome shotgun (WGS) entry which is preliminary data.</text>
</comment>
<gene>
    <name evidence="1" type="ORF">QPK29_009150</name>
</gene>
<dbReference type="EMBL" id="JASNRB020000005">
    <property type="protein sequence ID" value="MFJ1467875.1"/>
    <property type="molecule type" value="Genomic_DNA"/>
</dbReference>
<reference evidence="1" key="1">
    <citation type="submission" date="2024-11" db="EMBL/GenBank/DDBJ databases">
        <title>Description of Massilia orientalis sp. nov., isolated from rhizosphere soil of Ageratina adenophora.</title>
        <authorList>
            <person name="Wang Y."/>
        </authorList>
    </citation>
    <scope>NUCLEOTIDE SEQUENCE</scope>
    <source>
        <strain evidence="1">YIM B02787</strain>
    </source>
</reference>
<evidence type="ECO:0000313" key="2">
    <source>
        <dbReference type="Proteomes" id="UP001168096"/>
    </source>
</evidence>
<dbReference type="Proteomes" id="UP001168096">
    <property type="component" value="Unassembled WGS sequence"/>
</dbReference>
<evidence type="ECO:0000313" key="1">
    <source>
        <dbReference type="EMBL" id="MFJ1467875.1"/>
    </source>
</evidence>
<sequence length="83" mass="9345">MNTLPLMQLRQNLDDFETFYSMLDDSHAGLDPARRRILDSQVVLLLANQIGDMAVLREVFALARVKLDMIRPASENADSSRPG</sequence>